<dbReference type="EMBL" id="BCNO01000002">
    <property type="protein sequence ID" value="GAQ95125.1"/>
    <property type="molecule type" value="Genomic_DNA"/>
</dbReference>
<proteinExistence type="predicted"/>
<name>A0A0U9HYF8_9BACT</name>
<evidence type="ECO:0000313" key="2">
    <source>
        <dbReference type="Proteomes" id="UP000054976"/>
    </source>
</evidence>
<dbReference type="Pfam" id="PF05159">
    <property type="entry name" value="Capsule_synth"/>
    <property type="match status" value="1"/>
</dbReference>
<dbReference type="GO" id="GO:0000271">
    <property type="term" value="P:polysaccharide biosynthetic process"/>
    <property type="evidence" value="ECO:0007669"/>
    <property type="project" value="InterPro"/>
</dbReference>
<keyword evidence="2" id="KW-1185">Reference proteome</keyword>
<dbReference type="AlphaFoldDB" id="A0A0U9HYF8"/>
<reference evidence="2" key="1">
    <citation type="submission" date="2016-01" db="EMBL/GenBank/DDBJ databases">
        <title>Draft genome sequence of Thermodesulfovibrio aggregans strain TGE-P1.</title>
        <authorList>
            <person name="Sekiguchi Y."/>
            <person name="Ohashi A."/>
            <person name="Matsuura N."/>
            <person name="Tourlousse M.D."/>
        </authorList>
    </citation>
    <scope>NUCLEOTIDE SEQUENCE [LARGE SCALE GENOMIC DNA]</scope>
    <source>
        <strain evidence="2">TGE-P1</strain>
    </source>
</reference>
<accession>A0A0U9HYF8</accession>
<dbReference type="Proteomes" id="UP000054976">
    <property type="component" value="Unassembled WGS sequence"/>
</dbReference>
<dbReference type="CDD" id="cd16441">
    <property type="entry name" value="beta_Kdo_transferase_KpsS"/>
    <property type="match status" value="1"/>
</dbReference>
<protein>
    <submittedName>
        <fullName evidence="1">Capsular polysaccharide export protein</fullName>
    </submittedName>
</protein>
<gene>
    <name evidence="1" type="ORF">TAGGR_29</name>
</gene>
<dbReference type="RefSeq" id="WP_059176578.1">
    <property type="nucleotide sequence ID" value="NZ_BCNO01000002.1"/>
</dbReference>
<evidence type="ECO:0000313" key="1">
    <source>
        <dbReference type="EMBL" id="GAQ95125.1"/>
    </source>
</evidence>
<dbReference type="GO" id="GO:0015774">
    <property type="term" value="P:polysaccharide transport"/>
    <property type="evidence" value="ECO:0007669"/>
    <property type="project" value="InterPro"/>
</dbReference>
<sequence>MITEIREEVLIYNNYLLLQGPKGFFFYKIAKFLKTLGKRVYKINFNGGDLITFPIFSNIYNYRGKIENFESYLKDFIFSKDIEVILLYGDYKPYHKIAVNLCKKLNIPIYVFEEGYVRPFYITLQKNGINGWSSLPQNPEFYKSLPDIKIPEPLPVNFKYLKRVTCCVYHYFFLEFFRWYFPHYAHCKKYFPYIPWLFKYFRGLVRKVIYKSTEKKFLELFTTKLKYKYFLIPLQVRNDTQITIHSKYASIEDFITEVMESFAKNSKDDYYLVFKHHPEDRGFKNYKKHITKVSQRLGLERKVFYVHDLHLPTLIKGSIGVIVVNSTVGLQALYHNRPVKVMGKAIYDMPGLTFQGSLDKFWQNPGKIDRKLFEKFRSYVIKTTQLNGSFYGRFPFEKEILSSISLKTISTDSSKLNR</sequence>
<dbReference type="STRING" id="86166.TAGGR_29"/>
<dbReference type="InterPro" id="IPR007833">
    <property type="entry name" value="Capsule_polysaccharide_synth"/>
</dbReference>
<organism evidence="1 2">
    <name type="scientific">Thermodesulfovibrio aggregans</name>
    <dbReference type="NCBI Taxonomy" id="86166"/>
    <lineage>
        <taxon>Bacteria</taxon>
        <taxon>Pseudomonadati</taxon>
        <taxon>Nitrospirota</taxon>
        <taxon>Thermodesulfovibrionia</taxon>
        <taxon>Thermodesulfovibrionales</taxon>
        <taxon>Thermodesulfovibrionaceae</taxon>
        <taxon>Thermodesulfovibrio</taxon>
    </lineage>
</organism>
<comment type="caution">
    <text evidence="1">The sequence shown here is derived from an EMBL/GenBank/DDBJ whole genome shotgun (WGS) entry which is preliminary data.</text>
</comment>
<dbReference type="OrthoDB" id="9794206at2"/>